<dbReference type="EMBL" id="FOYJ01000006">
    <property type="protein sequence ID" value="SFR17154.1"/>
    <property type="molecule type" value="Genomic_DNA"/>
</dbReference>
<dbReference type="AlphaFoldDB" id="A0AAX2ETS7"/>
<sequence length="312" mass="34203">MKKMIFGNNTPPGIPANQPEFKARYGAPPVMHSGFPKQGYLYIPFAAEDMIHQSLGLNLIRHLKGKSLYPLIVPNQKIRNEIMELRAAEINNLVTQINTVSDKLQEVDAGLQVHEDWNGETLRKALSPDIFDKFTASIARLSQQLVVLKNTNFTHIPLSQLSATTDKLYILGHGTAGADVLAADEAATLGLMTAATLAEQLHSCGLPKTFEDIRITACYSADSFKPTSFAAVELEASSGAKRKGIIGKFISLKGTQPLAQTISRELQRLGYNSIQVTGYHGAGVTYSQTEFRARRIPGAPDIRRSLVSHTFR</sequence>
<evidence type="ECO:0000313" key="1">
    <source>
        <dbReference type="EMBL" id="SFR17154.1"/>
    </source>
</evidence>
<evidence type="ECO:0000313" key="3">
    <source>
        <dbReference type="Proteomes" id="UP000198760"/>
    </source>
</evidence>
<dbReference type="Proteomes" id="UP000198760">
    <property type="component" value="Unassembled WGS sequence"/>
</dbReference>
<reference evidence="3 4" key="1">
    <citation type="submission" date="2016-10" db="EMBL/GenBank/DDBJ databases">
        <authorList>
            <person name="Varghese N."/>
            <person name="Submissions S."/>
        </authorList>
    </citation>
    <scope>NUCLEOTIDE SEQUENCE [LARGE SCALE GENOMIC DNA]</scope>
    <source>
        <strain evidence="2 3">NFIX06</strain>
        <strain evidence="1 4">NFIX08</strain>
    </source>
</reference>
<dbReference type="EMBL" id="FPAV01000004">
    <property type="protein sequence ID" value="SFT77298.1"/>
    <property type="molecule type" value="Genomic_DNA"/>
</dbReference>
<comment type="caution">
    <text evidence="1">The sequence shown here is derived from an EMBL/GenBank/DDBJ whole genome shotgun (WGS) entry which is preliminary data.</text>
</comment>
<evidence type="ECO:0008006" key="5">
    <source>
        <dbReference type="Google" id="ProtNLM"/>
    </source>
</evidence>
<evidence type="ECO:0000313" key="4">
    <source>
        <dbReference type="Proteomes" id="UP000199173"/>
    </source>
</evidence>
<gene>
    <name evidence="2" type="ORF">SAMN03159428_02067</name>
    <name evidence="1" type="ORF">SAMN03159514_02877</name>
</gene>
<evidence type="ECO:0000313" key="2">
    <source>
        <dbReference type="EMBL" id="SFT77298.1"/>
    </source>
</evidence>
<protein>
    <recommendedName>
        <fullName evidence="5">Peptidase C80 domain-containing protein</fullName>
    </recommendedName>
</protein>
<organism evidence="1 4">
    <name type="scientific">Kosakonia radicincitans</name>
    <dbReference type="NCBI Taxonomy" id="283686"/>
    <lineage>
        <taxon>Bacteria</taxon>
        <taxon>Pseudomonadati</taxon>
        <taxon>Pseudomonadota</taxon>
        <taxon>Gammaproteobacteria</taxon>
        <taxon>Enterobacterales</taxon>
        <taxon>Enterobacteriaceae</taxon>
        <taxon>Kosakonia</taxon>
    </lineage>
</organism>
<name>A0AAX2ETS7_9ENTR</name>
<keyword evidence="3" id="KW-1185">Reference proteome</keyword>
<dbReference type="Proteomes" id="UP000199173">
    <property type="component" value="Unassembled WGS sequence"/>
</dbReference>
<dbReference type="RefSeq" id="WP_072439455.1">
    <property type="nucleotide sequence ID" value="NZ_FOHP01000002.1"/>
</dbReference>
<accession>A0AAX2ETS7</accession>
<proteinExistence type="predicted"/>